<reference evidence="4 5" key="1">
    <citation type="submission" date="2018-02" db="EMBL/GenBank/DDBJ databases">
        <title>The genomes of Aspergillus section Nigri reveals drivers in fungal speciation.</title>
        <authorList>
            <consortium name="DOE Joint Genome Institute"/>
            <person name="Vesth T.C."/>
            <person name="Nybo J."/>
            <person name="Theobald S."/>
            <person name="Brandl J."/>
            <person name="Frisvad J.C."/>
            <person name="Nielsen K.F."/>
            <person name="Lyhne E.K."/>
            <person name="Kogle M.E."/>
            <person name="Kuo A."/>
            <person name="Riley R."/>
            <person name="Clum A."/>
            <person name="Nolan M."/>
            <person name="Lipzen A."/>
            <person name="Salamov A."/>
            <person name="Henrissat B."/>
            <person name="Wiebenga A."/>
            <person name="De vries R.P."/>
            <person name="Grigoriev I.V."/>
            <person name="Mortensen U.H."/>
            <person name="Andersen M.R."/>
            <person name="Baker S.E."/>
        </authorList>
    </citation>
    <scope>NUCLEOTIDE SEQUENCE [LARGE SCALE GENOMIC DNA]</scope>
    <source>
        <strain evidence="4 5">CBS 112811</strain>
    </source>
</reference>
<feature type="compositionally biased region" description="Polar residues" evidence="2">
    <location>
        <begin position="355"/>
        <end position="364"/>
    </location>
</feature>
<feature type="compositionally biased region" description="Basic residues" evidence="2">
    <location>
        <begin position="376"/>
        <end position="388"/>
    </location>
</feature>
<dbReference type="AlphaFoldDB" id="A0A8G1QVR5"/>
<proteinExistence type="predicted"/>
<dbReference type="Proteomes" id="UP000249526">
    <property type="component" value="Unassembled WGS sequence"/>
</dbReference>
<evidence type="ECO:0000313" key="4">
    <source>
        <dbReference type="EMBL" id="RAH54748.1"/>
    </source>
</evidence>
<feature type="compositionally biased region" description="Basic and acidic residues" evidence="2">
    <location>
        <begin position="469"/>
        <end position="482"/>
    </location>
</feature>
<keyword evidence="1" id="KW-0479">Metal-binding</keyword>
<evidence type="ECO:0000259" key="3">
    <source>
        <dbReference type="PROSITE" id="PS50103"/>
    </source>
</evidence>
<dbReference type="RefSeq" id="XP_025512670.1">
    <property type="nucleotide sequence ID" value="XM_025665827.1"/>
</dbReference>
<keyword evidence="1" id="KW-0863">Zinc-finger</keyword>
<dbReference type="GO" id="GO:0008270">
    <property type="term" value="F:zinc ion binding"/>
    <property type="evidence" value="ECO:0007669"/>
    <property type="project" value="UniProtKB-KW"/>
</dbReference>
<evidence type="ECO:0000256" key="1">
    <source>
        <dbReference type="PROSITE-ProRule" id="PRU00723"/>
    </source>
</evidence>
<dbReference type="PROSITE" id="PS50103">
    <property type="entry name" value="ZF_C3H1"/>
    <property type="match status" value="1"/>
</dbReference>
<gene>
    <name evidence="4" type="ORF">BO85DRAFT_98775</name>
</gene>
<name>A0A8G1QVR5_9EURO</name>
<sequence length="524" mass="56552">MSSTIHPQYFCTRPNGTFTPLIAVDELPSHISIRGAPRVLAASETQGMTSLGIVQMRPQSYVVEGVGPASTRETSTSSTGHRTRDSDLQAALMRVLSDECLPTNERRAITTLIQHGLSRGMFTPSSSSNGWLVPNSGGSIAGNVGSRQGPHYNTKKEYCSYWIRHGECDYSQQGCLFKHEMPGDPAMLEKLGLRDIPRWYREKYGIPSLIPNGHVHPRHQIGHALPLTDNGGFGAVHNPSRLGANIISDISDFERNPQQKTHYAIQHSPAALPGSSRPVYAAAGPSRAQMPQRHGAKNSSKMDLLSFDPLPEYPSYTSMESAPGKMRALANANGTAAFASVNSEREDFVRSIQSLMPTPMSGSSEYLLAGGSPYKPRSKKAQKSRRLYQPRPSVLKQESEPEASEVDAFRGDCRGYGTAPPSVASPISKVDHPSPNIRSALDSASEPATRGASPLTQSGTASSDSSPDLVRDRQKDKKEHKATFGAIGTKRGYGKSCDGSFEVDLLGLGTKDDEKPGRPTNPAA</sequence>
<dbReference type="InterPro" id="IPR000571">
    <property type="entry name" value="Znf_CCCH"/>
</dbReference>
<evidence type="ECO:0000313" key="5">
    <source>
        <dbReference type="Proteomes" id="UP000249526"/>
    </source>
</evidence>
<keyword evidence="1" id="KW-0862">Zinc</keyword>
<feature type="zinc finger region" description="C3H1-type" evidence="1">
    <location>
        <begin position="153"/>
        <end position="182"/>
    </location>
</feature>
<organism evidence="4 5">
    <name type="scientific">Aspergillus piperis CBS 112811</name>
    <dbReference type="NCBI Taxonomy" id="1448313"/>
    <lineage>
        <taxon>Eukaryota</taxon>
        <taxon>Fungi</taxon>
        <taxon>Dikarya</taxon>
        <taxon>Ascomycota</taxon>
        <taxon>Pezizomycotina</taxon>
        <taxon>Eurotiomycetes</taxon>
        <taxon>Eurotiomycetidae</taxon>
        <taxon>Eurotiales</taxon>
        <taxon>Aspergillaceae</taxon>
        <taxon>Aspergillus</taxon>
        <taxon>Aspergillus subgen. Circumdati</taxon>
    </lineage>
</organism>
<dbReference type="EMBL" id="KZ825071">
    <property type="protein sequence ID" value="RAH54748.1"/>
    <property type="molecule type" value="Genomic_DNA"/>
</dbReference>
<feature type="compositionally biased region" description="Polar residues" evidence="2">
    <location>
        <begin position="454"/>
        <end position="466"/>
    </location>
</feature>
<keyword evidence="5" id="KW-1185">Reference proteome</keyword>
<evidence type="ECO:0000256" key="2">
    <source>
        <dbReference type="SAM" id="MobiDB-lite"/>
    </source>
</evidence>
<feature type="domain" description="C3H1-type" evidence="3">
    <location>
        <begin position="153"/>
        <end position="182"/>
    </location>
</feature>
<feature type="region of interest" description="Disordered" evidence="2">
    <location>
        <begin position="355"/>
        <end position="524"/>
    </location>
</feature>
<accession>A0A8G1QVR5</accession>
<dbReference type="GeneID" id="37169229"/>
<protein>
    <submittedName>
        <fullName evidence="4">C-x8-C-x5-C-x3-H type zinc finger protein</fullName>
    </submittedName>
</protein>